<proteinExistence type="predicted"/>
<accession>A0A840CFJ1</accession>
<dbReference type="SFLD" id="SFLDS00029">
    <property type="entry name" value="Radical_SAM"/>
    <property type="match status" value="1"/>
</dbReference>
<evidence type="ECO:0000313" key="8">
    <source>
        <dbReference type="EMBL" id="MBB4034730.1"/>
    </source>
</evidence>
<keyword evidence="4" id="KW-0479">Metal-binding</keyword>
<evidence type="ECO:0000256" key="5">
    <source>
        <dbReference type="ARBA" id="ARBA00023004"/>
    </source>
</evidence>
<dbReference type="InterPro" id="IPR023885">
    <property type="entry name" value="4Fe4S-binding_SPASM_dom"/>
</dbReference>
<dbReference type="GO" id="GO:0046872">
    <property type="term" value="F:metal ion binding"/>
    <property type="evidence" value="ECO:0007669"/>
    <property type="project" value="UniProtKB-KW"/>
</dbReference>
<evidence type="ECO:0000256" key="1">
    <source>
        <dbReference type="ARBA" id="ARBA00001966"/>
    </source>
</evidence>
<gene>
    <name evidence="8" type="ORF">GGR21_000617</name>
</gene>
<evidence type="ECO:0000256" key="2">
    <source>
        <dbReference type="ARBA" id="ARBA00022485"/>
    </source>
</evidence>
<reference evidence="8 9" key="1">
    <citation type="submission" date="2020-08" db="EMBL/GenBank/DDBJ databases">
        <title>Genomic Encyclopedia of Type Strains, Phase IV (KMG-IV): sequencing the most valuable type-strain genomes for metagenomic binning, comparative biology and taxonomic classification.</title>
        <authorList>
            <person name="Goeker M."/>
        </authorList>
    </citation>
    <scope>NUCLEOTIDE SEQUENCE [LARGE SCALE GENOMIC DNA]</scope>
    <source>
        <strain evidence="8 9">DSM 104969</strain>
    </source>
</reference>
<dbReference type="PANTHER" id="PTHR43787">
    <property type="entry name" value="FEMO COFACTOR BIOSYNTHESIS PROTEIN NIFB-RELATED"/>
    <property type="match status" value="1"/>
</dbReference>
<dbReference type="InterPro" id="IPR058240">
    <property type="entry name" value="rSAM_sf"/>
</dbReference>
<comment type="cofactor">
    <cofactor evidence="1">
        <name>[4Fe-4S] cluster</name>
        <dbReference type="ChEBI" id="CHEBI:49883"/>
    </cofactor>
</comment>
<keyword evidence="2" id="KW-0004">4Fe-4S</keyword>
<dbReference type="RefSeq" id="WP_183305687.1">
    <property type="nucleotide sequence ID" value="NZ_JACIEP010000002.1"/>
</dbReference>
<keyword evidence="9" id="KW-1185">Reference proteome</keyword>
<dbReference type="CDD" id="cd01335">
    <property type="entry name" value="Radical_SAM"/>
    <property type="match status" value="1"/>
</dbReference>
<dbReference type="SFLD" id="SFLDG01067">
    <property type="entry name" value="SPASM/twitch_domain_containing"/>
    <property type="match status" value="1"/>
</dbReference>
<dbReference type="PROSITE" id="PS51918">
    <property type="entry name" value="RADICAL_SAM"/>
    <property type="match status" value="1"/>
</dbReference>
<evidence type="ECO:0000313" key="9">
    <source>
        <dbReference type="Proteomes" id="UP000555103"/>
    </source>
</evidence>
<keyword evidence="5" id="KW-0408">Iron</keyword>
<organism evidence="8 9">
    <name type="scientific">Dysgonomonas hofstadii</name>
    <dbReference type="NCBI Taxonomy" id="637886"/>
    <lineage>
        <taxon>Bacteria</taxon>
        <taxon>Pseudomonadati</taxon>
        <taxon>Bacteroidota</taxon>
        <taxon>Bacteroidia</taxon>
        <taxon>Bacteroidales</taxon>
        <taxon>Dysgonomonadaceae</taxon>
        <taxon>Dysgonomonas</taxon>
    </lineage>
</organism>
<keyword evidence="3" id="KW-0949">S-adenosyl-L-methionine</keyword>
<dbReference type="UniPathway" id="UPA00782"/>
<dbReference type="InterPro" id="IPR013785">
    <property type="entry name" value="Aldolase_TIM"/>
</dbReference>
<sequence length="438" mass="51071">MEWSKFNILCKSPEGRNYLYNSRMNLLLKLPEDTYASLWKNQQNFSLDKLKGDLDEESLDFFIKNKVIVDSGEDDNFLLQKKLLRYKRSLDEKNVGFVIVPTYGCNFKCPYCYESNLPMDIMSERVEDQLVRFIKSFGINEFPISWHGGEPLLAFRRIKSILYKLRDENIKLSDHKLVTNGFLLDDEKCAFFNDFNLQSIQITIDGLEGTHNMSRIHKSEIPTYDIIIQNIERVFRLMPNCRVIVRVNVHKGNEEEFPVLHKQLRKRWEGQNFEISMKYVNDHNNGCKIACLKDQDKIRYIEKLVKKDNFSSLSLYPKPKLSGCTATFLNSYVIGTGGELYKCWVDVGKLERAIGNIFDNNRNISLISEYILGTDMFSDKKCLSCSFSPICDGGCNLRRLNFKQNNIKYDVCPIREEDFGTILDLYYNQKFPAQSISQ</sequence>
<dbReference type="EMBL" id="JACIEP010000002">
    <property type="protein sequence ID" value="MBB4034730.1"/>
    <property type="molecule type" value="Genomic_DNA"/>
</dbReference>
<protein>
    <recommendedName>
        <fullName evidence="7">Radical SAM core domain-containing protein</fullName>
    </recommendedName>
</protein>
<dbReference type="SUPFAM" id="SSF102114">
    <property type="entry name" value="Radical SAM enzymes"/>
    <property type="match status" value="1"/>
</dbReference>
<dbReference type="InterPro" id="IPR007197">
    <property type="entry name" value="rSAM"/>
</dbReference>
<dbReference type="Gene3D" id="3.20.20.70">
    <property type="entry name" value="Aldolase class I"/>
    <property type="match status" value="1"/>
</dbReference>
<dbReference type="GO" id="GO:0003824">
    <property type="term" value="F:catalytic activity"/>
    <property type="evidence" value="ECO:0007669"/>
    <property type="project" value="InterPro"/>
</dbReference>
<evidence type="ECO:0000259" key="7">
    <source>
        <dbReference type="PROSITE" id="PS51918"/>
    </source>
</evidence>
<evidence type="ECO:0000256" key="4">
    <source>
        <dbReference type="ARBA" id="ARBA00022723"/>
    </source>
</evidence>
<evidence type="ECO:0000256" key="6">
    <source>
        <dbReference type="ARBA" id="ARBA00023014"/>
    </source>
</evidence>
<comment type="caution">
    <text evidence="8">The sequence shown here is derived from an EMBL/GenBank/DDBJ whole genome shotgun (WGS) entry which is preliminary data.</text>
</comment>
<dbReference type="PANTHER" id="PTHR43787:SF3">
    <property type="entry name" value="ARYLSULFATASE REGULATORY PROTEIN"/>
    <property type="match status" value="1"/>
</dbReference>
<evidence type="ECO:0000256" key="3">
    <source>
        <dbReference type="ARBA" id="ARBA00022691"/>
    </source>
</evidence>
<dbReference type="NCBIfam" id="TIGR04085">
    <property type="entry name" value="rSAM_more_4Fe4S"/>
    <property type="match status" value="1"/>
</dbReference>
<dbReference type="Proteomes" id="UP000555103">
    <property type="component" value="Unassembled WGS sequence"/>
</dbReference>
<dbReference type="AlphaFoldDB" id="A0A840CFJ1"/>
<feature type="domain" description="Radical SAM core" evidence="7">
    <location>
        <begin position="90"/>
        <end position="311"/>
    </location>
</feature>
<name>A0A840CFJ1_9BACT</name>
<dbReference type="Pfam" id="PF04055">
    <property type="entry name" value="Radical_SAM"/>
    <property type="match status" value="1"/>
</dbReference>
<keyword evidence="6" id="KW-0411">Iron-sulfur</keyword>
<dbReference type="GO" id="GO:0051539">
    <property type="term" value="F:4 iron, 4 sulfur cluster binding"/>
    <property type="evidence" value="ECO:0007669"/>
    <property type="project" value="UniProtKB-KW"/>
</dbReference>